<feature type="domain" description="PFL" evidence="1">
    <location>
        <begin position="29"/>
        <end position="178"/>
    </location>
</feature>
<sequence length="178" mass="21019">MTTITAQRAPHSASNFAPAVEANAYGMNDRIKRLRQETFEAEPSLSIERALIETRFYKENYGKYPIPILRAMNFYEICKQKTIYIGKDELIVGERGPKPKCVPTFPELTCHSVEDLHVLNTRELQRYTISQEDIDTYEREVIPYWKGRTQRERIFSHVPQEWKDAYEVGMFTEFMEQR</sequence>
<accession>A0AAW6I312</accession>
<keyword evidence="2" id="KW-0456">Lyase</keyword>
<evidence type="ECO:0000313" key="3">
    <source>
        <dbReference type="Proteomes" id="UP001213646"/>
    </source>
</evidence>
<dbReference type="SUPFAM" id="SSF51998">
    <property type="entry name" value="PFL-like glycyl radical enzymes"/>
    <property type="match status" value="1"/>
</dbReference>
<reference evidence="2" key="1">
    <citation type="submission" date="2023-01" db="EMBL/GenBank/DDBJ databases">
        <title>Exploring GABA producing Bacteroides strains toward improving mental health.</title>
        <authorList>
            <person name="Yousuf B."/>
            <person name="Bouhlel N.E."/>
            <person name="Mottawea W."/>
            <person name="Hammami R."/>
        </authorList>
    </citation>
    <scope>NUCLEOTIDE SEQUENCE</scope>
    <source>
        <strain evidence="2">UO.H1047</strain>
    </source>
</reference>
<dbReference type="EMBL" id="JAQPYX010000060">
    <property type="protein sequence ID" value="MDC7149153.1"/>
    <property type="molecule type" value="Genomic_DNA"/>
</dbReference>
<dbReference type="Gene3D" id="3.20.70.20">
    <property type="match status" value="1"/>
</dbReference>
<dbReference type="InterPro" id="IPR051215">
    <property type="entry name" value="GRE"/>
</dbReference>
<gene>
    <name evidence="2" type="ORF">PQG89_06880</name>
</gene>
<dbReference type="RefSeq" id="WP_272708958.1">
    <property type="nucleotide sequence ID" value="NZ_JAQPYX010000060.1"/>
</dbReference>
<dbReference type="InterPro" id="IPR004184">
    <property type="entry name" value="PFL_dom"/>
</dbReference>
<feature type="non-terminal residue" evidence="2">
    <location>
        <position position="178"/>
    </location>
</feature>
<name>A0AAW6I312_9BACT</name>
<protein>
    <submittedName>
        <fullName evidence="2">Pyruvate formate lyase family protein</fullName>
    </submittedName>
</protein>
<dbReference type="PROSITE" id="PS51554">
    <property type="entry name" value="PFL"/>
    <property type="match status" value="1"/>
</dbReference>
<keyword evidence="2" id="KW-0670">Pyruvate</keyword>
<evidence type="ECO:0000259" key="1">
    <source>
        <dbReference type="PROSITE" id="PS51554"/>
    </source>
</evidence>
<organism evidence="2 3">
    <name type="scientific">Parabacteroides johnsonii</name>
    <dbReference type="NCBI Taxonomy" id="387661"/>
    <lineage>
        <taxon>Bacteria</taxon>
        <taxon>Pseudomonadati</taxon>
        <taxon>Bacteroidota</taxon>
        <taxon>Bacteroidia</taxon>
        <taxon>Bacteroidales</taxon>
        <taxon>Tannerellaceae</taxon>
        <taxon>Parabacteroides</taxon>
    </lineage>
</organism>
<dbReference type="PANTHER" id="PTHR43641">
    <property type="entry name" value="FORMATE ACETYLTRANSFERASE 3-RELATED"/>
    <property type="match status" value="1"/>
</dbReference>
<dbReference type="GO" id="GO:0016829">
    <property type="term" value="F:lyase activity"/>
    <property type="evidence" value="ECO:0007669"/>
    <property type="project" value="UniProtKB-KW"/>
</dbReference>
<dbReference type="Proteomes" id="UP001213646">
    <property type="component" value="Unassembled WGS sequence"/>
</dbReference>
<evidence type="ECO:0000313" key="2">
    <source>
        <dbReference type="EMBL" id="MDC7149153.1"/>
    </source>
</evidence>
<dbReference type="AlphaFoldDB" id="A0AAW6I312"/>
<dbReference type="PANTHER" id="PTHR43641:SF2">
    <property type="entry name" value="DEHYDRATASE YBIW-RELATED"/>
    <property type="match status" value="1"/>
</dbReference>
<dbReference type="Pfam" id="PF02901">
    <property type="entry name" value="PFL-like"/>
    <property type="match status" value="1"/>
</dbReference>
<dbReference type="GO" id="GO:0005829">
    <property type="term" value="C:cytosol"/>
    <property type="evidence" value="ECO:0007669"/>
    <property type="project" value="TreeGrafter"/>
</dbReference>
<comment type="caution">
    <text evidence="2">The sequence shown here is derived from an EMBL/GenBank/DDBJ whole genome shotgun (WGS) entry which is preliminary data.</text>
</comment>
<proteinExistence type="predicted"/>